<name>A0A9W9EJ82_9EURO</name>
<dbReference type="AlphaFoldDB" id="A0A9W9EJ82"/>
<comment type="caution">
    <text evidence="1">The sequence shown here is derived from an EMBL/GenBank/DDBJ whole genome shotgun (WGS) entry which is preliminary data.</text>
</comment>
<sequence length="86" mass="9396">MLVDSGSGISKTNREILFQELEQISAEDSYSGFDNQGNTQDKQTAKTVLGLGLAPTARIVHNMHEQLSVKPEEGKGSQTKVINDYT</sequence>
<gene>
    <name evidence="1" type="ORF">N7532_011835</name>
</gene>
<dbReference type="EMBL" id="JAPQKI010000011">
    <property type="protein sequence ID" value="KAJ5082792.1"/>
    <property type="molecule type" value="Genomic_DNA"/>
</dbReference>
<dbReference type="GO" id="GO:0016301">
    <property type="term" value="F:kinase activity"/>
    <property type="evidence" value="ECO:0007669"/>
    <property type="project" value="UniProtKB-KW"/>
</dbReference>
<accession>A0A9W9EJ82</accession>
<keyword evidence="1" id="KW-0808">Transferase</keyword>
<dbReference type="InterPro" id="IPR036890">
    <property type="entry name" value="HATPase_C_sf"/>
</dbReference>
<keyword evidence="2" id="KW-1185">Reference proteome</keyword>
<organism evidence="1 2">
    <name type="scientific">Penicillium argentinense</name>
    <dbReference type="NCBI Taxonomy" id="1131581"/>
    <lineage>
        <taxon>Eukaryota</taxon>
        <taxon>Fungi</taxon>
        <taxon>Dikarya</taxon>
        <taxon>Ascomycota</taxon>
        <taxon>Pezizomycotina</taxon>
        <taxon>Eurotiomycetes</taxon>
        <taxon>Eurotiomycetidae</taxon>
        <taxon>Eurotiales</taxon>
        <taxon>Aspergillaceae</taxon>
        <taxon>Penicillium</taxon>
    </lineage>
</organism>
<keyword evidence="1" id="KW-0418">Kinase</keyword>
<dbReference type="SUPFAM" id="SSF55874">
    <property type="entry name" value="ATPase domain of HSP90 chaperone/DNA topoisomerase II/histidine kinase"/>
    <property type="match status" value="1"/>
</dbReference>
<dbReference type="Gene3D" id="3.30.565.10">
    <property type="entry name" value="Histidine kinase-like ATPase, C-terminal domain"/>
    <property type="match status" value="1"/>
</dbReference>
<reference evidence="1" key="2">
    <citation type="journal article" date="2023" name="IMA Fungus">
        <title>Comparative genomic study of the Penicillium genus elucidates a diverse pangenome and 15 lateral gene transfer events.</title>
        <authorList>
            <person name="Petersen C."/>
            <person name="Sorensen T."/>
            <person name="Nielsen M.R."/>
            <person name="Sondergaard T.E."/>
            <person name="Sorensen J.L."/>
            <person name="Fitzpatrick D.A."/>
            <person name="Frisvad J.C."/>
            <person name="Nielsen K.L."/>
        </authorList>
    </citation>
    <scope>NUCLEOTIDE SEQUENCE</scope>
    <source>
        <strain evidence="1">IBT 30761</strain>
    </source>
</reference>
<evidence type="ECO:0000313" key="1">
    <source>
        <dbReference type="EMBL" id="KAJ5082792.1"/>
    </source>
</evidence>
<protein>
    <submittedName>
        <fullName evidence="1">Light-sensor protein kinase</fullName>
    </submittedName>
</protein>
<evidence type="ECO:0000313" key="2">
    <source>
        <dbReference type="Proteomes" id="UP001149074"/>
    </source>
</evidence>
<reference evidence="1" key="1">
    <citation type="submission" date="2022-11" db="EMBL/GenBank/DDBJ databases">
        <authorList>
            <person name="Petersen C."/>
        </authorList>
    </citation>
    <scope>NUCLEOTIDE SEQUENCE</scope>
    <source>
        <strain evidence="1">IBT 30761</strain>
    </source>
</reference>
<proteinExistence type="predicted"/>
<dbReference type="RefSeq" id="XP_056469314.1">
    <property type="nucleotide sequence ID" value="XM_056624326.1"/>
</dbReference>
<dbReference type="Proteomes" id="UP001149074">
    <property type="component" value="Unassembled WGS sequence"/>
</dbReference>
<dbReference type="GeneID" id="81363305"/>